<feature type="domain" description="Fumarate lyase N-terminal" evidence="6">
    <location>
        <begin position="27"/>
        <end position="321"/>
    </location>
</feature>
<dbReference type="RefSeq" id="WP_377096629.1">
    <property type="nucleotide sequence ID" value="NZ_JBHSJM010000001.1"/>
</dbReference>
<evidence type="ECO:0000313" key="8">
    <source>
        <dbReference type="EMBL" id="MFD2275298.1"/>
    </source>
</evidence>
<dbReference type="InterPro" id="IPR022761">
    <property type="entry name" value="Fumarate_lyase_N"/>
</dbReference>
<comment type="similarity">
    <text evidence="5">Belongs to the lyase 1 family. Argininosuccinate lyase subfamily.</text>
</comment>
<name>A0ABW5E1Z3_9BACT</name>
<dbReference type="SUPFAM" id="SSF48557">
    <property type="entry name" value="L-aspartase-like"/>
    <property type="match status" value="1"/>
</dbReference>
<evidence type="ECO:0000259" key="6">
    <source>
        <dbReference type="Pfam" id="PF00206"/>
    </source>
</evidence>
<dbReference type="Pfam" id="PF00206">
    <property type="entry name" value="Lyase_1"/>
    <property type="match status" value="1"/>
</dbReference>
<dbReference type="InterPro" id="IPR029419">
    <property type="entry name" value="Arg_succ_lyase_C"/>
</dbReference>
<comment type="subcellular location">
    <subcellularLocation>
        <location evidence="5">Cytoplasm</location>
    </subcellularLocation>
</comment>
<comment type="pathway">
    <text evidence="2 5">Amino-acid biosynthesis; L-arginine biosynthesis; L-arginine from L-ornithine and carbamoyl phosphate: step 3/3.</text>
</comment>
<evidence type="ECO:0000256" key="1">
    <source>
        <dbReference type="ARBA" id="ARBA00000985"/>
    </source>
</evidence>
<proteinExistence type="inferred from homology"/>
<dbReference type="NCBIfam" id="TIGR00838">
    <property type="entry name" value="argH"/>
    <property type="match status" value="1"/>
</dbReference>
<dbReference type="EMBL" id="JBHUJC010000003">
    <property type="protein sequence ID" value="MFD2275298.1"/>
    <property type="molecule type" value="Genomic_DNA"/>
</dbReference>
<dbReference type="InterPro" id="IPR008948">
    <property type="entry name" value="L-Aspartase-like"/>
</dbReference>
<evidence type="ECO:0000256" key="4">
    <source>
        <dbReference type="ARBA" id="ARBA00022571"/>
    </source>
</evidence>
<dbReference type="PANTHER" id="PTHR43814:SF1">
    <property type="entry name" value="ARGININOSUCCINATE LYASE"/>
    <property type="match status" value="1"/>
</dbReference>
<gene>
    <name evidence="5 8" type="primary">argH</name>
    <name evidence="8" type="ORF">ACFSQZ_02350</name>
</gene>
<dbReference type="InterPro" id="IPR020557">
    <property type="entry name" value="Fumarate_lyase_CS"/>
</dbReference>
<dbReference type="InterPro" id="IPR009049">
    <property type="entry name" value="Argininosuccinate_lyase"/>
</dbReference>
<dbReference type="Gene3D" id="1.20.200.10">
    <property type="entry name" value="Fumarase/aspartase (Central domain)"/>
    <property type="match status" value="1"/>
</dbReference>
<comment type="catalytic activity">
    <reaction evidence="1 5">
        <text>2-(N(omega)-L-arginino)succinate = fumarate + L-arginine</text>
        <dbReference type="Rhea" id="RHEA:24020"/>
        <dbReference type="ChEBI" id="CHEBI:29806"/>
        <dbReference type="ChEBI" id="CHEBI:32682"/>
        <dbReference type="ChEBI" id="CHEBI:57472"/>
        <dbReference type="EC" id="4.3.2.1"/>
    </reaction>
</comment>
<evidence type="ECO:0000256" key="3">
    <source>
        <dbReference type="ARBA" id="ARBA00012338"/>
    </source>
</evidence>
<organism evidence="8 9">
    <name type="scientific">Rubritalea spongiae</name>
    <dbReference type="NCBI Taxonomy" id="430797"/>
    <lineage>
        <taxon>Bacteria</taxon>
        <taxon>Pseudomonadati</taxon>
        <taxon>Verrucomicrobiota</taxon>
        <taxon>Verrucomicrobiia</taxon>
        <taxon>Verrucomicrobiales</taxon>
        <taxon>Rubritaleaceae</taxon>
        <taxon>Rubritalea</taxon>
    </lineage>
</organism>
<keyword evidence="5 8" id="KW-0456">Lyase</keyword>
<dbReference type="Gene3D" id="1.10.40.30">
    <property type="entry name" value="Fumarase/aspartase (C-terminal domain)"/>
    <property type="match status" value="1"/>
</dbReference>
<dbReference type="PROSITE" id="PS00163">
    <property type="entry name" value="FUMARATE_LYASES"/>
    <property type="match status" value="1"/>
</dbReference>
<dbReference type="PANTHER" id="PTHR43814">
    <property type="entry name" value="ARGININOSUCCINATE LYASE"/>
    <property type="match status" value="1"/>
</dbReference>
<dbReference type="InterPro" id="IPR024083">
    <property type="entry name" value="Fumarase/histidase_N"/>
</dbReference>
<dbReference type="GO" id="GO:0004056">
    <property type="term" value="F:argininosuccinate lyase activity"/>
    <property type="evidence" value="ECO:0007669"/>
    <property type="project" value="UniProtKB-EC"/>
</dbReference>
<comment type="caution">
    <text evidence="8">The sequence shown here is derived from an EMBL/GenBank/DDBJ whole genome shotgun (WGS) entry which is preliminary data.</text>
</comment>
<dbReference type="CDD" id="cd01359">
    <property type="entry name" value="Argininosuccinate_lyase"/>
    <property type="match status" value="1"/>
</dbReference>
<dbReference type="PRINTS" id="PR00145">
    <property type="entry name" value="ARGSUCLYASE"/>
</dbReference>
<accession>A0ABW5E1Z3</accession>
<evidence type="ECO:0000313" key="9">
    <source>
        <dbReference type="Proteomes" id="UP001597297"/>
    </source>
</evidence>
<dbReference type="Gene3D" id="1.10.275.10">
    <property type="entry name" value="Fumarase/aspartase (N-terminal domain)"/>
    <property type="match status" value="1"/>
</dbReference>
<feature type="domain" description="Argininosuccinate lyase C-terminal" evidence="7">
    <location>
        <begin position="385"/>
        <end position="448"/>
    </location>
</feature>
<dbReference type="InterPro" id="IPR000362">
    <property type="entry name" value="Fumarate_lyase_fam"/>
</dbReference>
<dbReference type="EC" id="4.3.2.1" evidence="3 5"/>
<sequence length="473" mass="52229">MRTPSLPPAFALRSNYFPRMTNGMWKGRFSKATADLVQQYGESISYDWRLYKHDVAGSIAHARAQVKAGILTQDEFEQIESGLRDIEKDIDAGNFDFSIELEDIHMNIESELTKRIGAVGGKLHTARSRNDQVATDTRLYCREEIDTITTQVKELQVALLKKAEQYADAVIPGYTHLQRGQPVTVGHHLLAYVEMFARDIDRLTDARKRVNVSPLGSGALAGSTINLDRQQIADELGFDRVTTNSMDAISDRDYIMELLFDFALIGTHLSRISEDLILWCSSEFGFATLSDAHTTGSSLMPQKKNPDVCEITRGKSGRLYGNLVSLLTAAKGLPLTYNRDLQEDKEPLFDSIDTIKIALAVNAEMIADMTVNIEECKAAASDPMLLATDLADYLVKNGVPFRSAHELVGQAVAVAVESKTPLDQIDLTKISEHYGADASAVFSLETALKARTNPGAPSIENVKAEVARWKNTI</sequence>
<dbReference type="HAMAP" id="MF_00006">
    <property type="entry name" value="Arg_succ_lyase"/>
    <property type="match status" value="1"/>
</dbReference>
<reference evidence="9" key="1">
    <citation type="journal article" date="2019" name="Int. J. Syst. Evol. Microbiol.">
        <title>The Global Catalogue of Microorganisms (GCM) 10K type strain sequencing project: providing services to taxonomists for standard genome sequencing and annotation.</title>
        <authorList>
            <consortium name="The Broad Institute Genomics Platform"/>
            <consortium name="The Broad Institute Genome Sequencing Center for Infectious Disease"/>
            <person name="Wu L."/>
            <person name="Ma J."/>
        </authorList>
    </citation>
    <scope>NUCLEOTIDE SEQUENCE [LARGE SCALE GENOMIC DNA]</scope>
    <source>
        <strain evidence="9">JCM 16545</strain>
    </source>
</reference>
<keyword evidence="5" id="KW-0963">Cytoplasm</keyword>
<keyword evidence="5" id="KW-0028">Amino-acid biosynthesis</keyword>
<evidence type="ECO:0000256" key="5">
    <source>
        <dbReference type="HAMAP-Rule" id="MF_00006"/>
    </source>
</evidence>
<dbReference type="PRINTS" id="PR00149">
    <property type="entry name" value="FUMRATELYASE"/>
</dbReference>
<evidence type="ECO:0000259" key="7">
    <source>
        <dbReference type="Pfam" id="PF14698"/>
    </source>
</evidence>
<dbReference type="Pfam" id="PF14698">
    <property type="entry name" value="ASL_C2"/>
    <property type="match status" value="1"/>
</dbReference>
<protein>
    <recommendedName>
        <fullName evidence="3 5">Argininosuccinate lyase</fullName>
        <shortName evidence="5">ASAL</shortName>
        <ecNumber evidence="3 5">4.3.2.1</ecNumber>
    </recommendedName>
    <alternativeName>
        <fullName evidence="5">Arginosuccinase</fullName>
    </alternativeName>
</protein>
<keyword evidence="4 5" id="KW-0055">Arginine biosynthesis</keyword>
<dbReference type="Proteomes" id="UP001597297">
    <property type="component" value="Unassembled WGS sequence"/>
</dbReference>
<evidence type="ECO:0000256" key="2">
    <source>
        <dbReference type="ARBA" id="ARBA00004941"/>
    </source>
</evidence>
<keyword evidence="9" id="KW-1185">Reference proteome</keyword>